<sequence>MSVMNSAAGTSGQGGRARGSVRLWLGRLTLMTAVSSFVACGSGDGHSASAGDTVTVGSGGPTSGASGGSSGGLSGGSGGGGAGEGGSGRDTDPGATSGASTGGAGGSGEGGAADCESGPEALEGSVYQGDLLIASDADALAARAYSTINGTISVRSDFAGTLDLPSLLEVGGIRAEGSASSGELVTAQIKAIRMPNLARVRGTLWIYLAFELLEADFRKLEAVDERLWIHRNPELATLRLDALRSVGEDVQITDDFKVPACALERIEANLTAAGITSMNISGGLQETGCECRLVCGQGRCL</sequence>
<evidence type="ECO:0000256" key="1">
    <source>
        <dbReference type="SAM" id="MobiDB-lite"/>
    </source>
</evidence>
<feature type="compositionally biased region" description="Gly residues" evidence="1">
    <location>
        <begin position="100"/>
        <end position="111"/>
    </location>
</feature>
<evidence type="ECO:0000313" key="2">
    <source>
        <dbReference type="EMBL" id="CAN95596.1"/>
    </source>
</evidence>
<dbReference type="AlphaFoldDB" id="A9FY93"/>
<dbReference type="KEGG" id="scl:sce5433"/>
<keyword evidence="3" id="KW-1185">Reference proteome</keyword>
<dbReference type="STRING" id="448385.sce5433"/>
<accession>A9FY93</accession>
<feature type="compositionally biased region" description="Gly residues" evidence="1">
    <location>
        <begin position="57"/>
        <end position="86"/>
    </location>
</feature>
<gene>
    <name evidence="2" type="ordered locus">sce5433</name>
</gene>
<name>A9FY93_SORC5</name>
<dbReference type="HOGENOM" id="CLU_924086_0_0_7"/>
<dbReference type="Proteomes" id="UP000002139">
    <property type="component" value="Chromosome"/>
</dbReference>
<reference evidence="2 3" key="1">
    <citation type="journal article" date="2007" name="Nat. Biotechnol.">
        <title>Complete genome sequence of the myxobacterium Sorangium cellulosum.</title>
        <authorList>
            <person name="Schneiker S."/>
            <person name="Perlova O."/>
            <person name="Kaiser O."/>
            <person name="Gerth K."/>
            <person name="Alici A."/>
            <person name="Altmeyer M.O."/>
            <person name="Bartels D."/>
            <person name="Bekel T."/>
            <person name="Beyer S."/>
            <person name="Bode E."/>
            <person name="Bode H.B."/>
            <person name="Bolten C.J."/>
            <person name="Choudhuri J.V."/>
            <person name="Doss S."/>
            <person name="Elnakady Y.A."/>
            <person name="Frank B."/>
            <person name="Gaigalat L."/>
            <person name="Goesmann A."/>
            <person name="Groeger C."/>
            <person name="Gross F."/>
            <person name="Jelsbak L."/>
            <person name="Jelsbak L."/>
            <person name="Kalinowski J."/>
            <person name="Kegler C."/>
            <person name="Knauber T."/>
            <person name="Konietzny S."/>
            <person name="Kopp M."/>
            <person name="Krause L."/>
            <person name="Krug D."/>
            <person name="Linke B."/>
            <person name="Mahmud T."/>
            <person name="Martinez-Arias R."/>
            <person name="McHardy A.C."/>
            <person name="Merai M."/>
            <person name="Meyer F."/>
            <person name="Mormann S."/>
            <person name="Munoz-Dorado J."/>
            <person name="Perez J."/>
            <person name="Pradella S."/>
            <person name="Rachid S."/>
            <person name="Raddatz G."/>
            <person name="Rosenau F."/>
            <person name="Rueckert C."/>
            <person name="Sasse F."/>
            <person name="Scharfe M."/>
            <person name="Schuster S.C."/>
            <person name="Suen G."/>
            <person name="Treuner-Lange A."/>
            <person name="Velicer G.J."/>
            <person name="Vorholter F.-J."/>
            <person name="Weissman K.J."/>
            <person name="Welch R.D."/>
            <person name="Wenzel S.C."/>
            <person name="Whitworth D.E."/>
            <person name="Wilhelm S."/>
            <person name="Wittmann C."/>
            <person name="Bloecker H."/>
            <person name="Puehler A."/>
            <person name="Mueller R."/>
        </authorList>
    </citation>
    <scope>NUCLEOTIDE SEQUENCE [LARGE SCALE GENOMIC DNA]</scope>
    <source>
        <strain evidence="3">So ce56</strain>
    </source>
</reference>
<feature type="region of interest" description="Disordered" evidence="1">
    <location>
        <begin position="48"/>
        <end position="119"/>
    </location>
</feature>
<dbReference type="EMBL" id="AM746676">
    <property type="protein sequence ID" value="CAN95596.1"/>
    <property type="molecule type" value="Genomic_DNA"/>
</dbReference>
<proteinExistence type="predicted"/>
<organism evidence="2 3">
    <name type="scientific">Sorangium cellulosum (strain So ce56)</name>
    <name type="common">Polyangium cellulosum (strain So ce56)</name>
    <dbReference type="NCBI Taxonomy" id="448385"/>
    <lineage>
        <taxon>Bacteria</taxon>
        <taxon>Pseudomonadati</taxon>
        <taxon>Myxococcota</taxon>
        <taxon>Polyangia</taxon>
        <taxon>Polyangiales</taxon>
        <taxon>Polyangiaceae</taxon>
        <taxon>Sorangium</taxon>
    </lineage>
</organism>
<evidence type="ECO:0000313" key="3">
    <source>
        <dbReference type="Proteomes" id="UP000002139"/>
    </source>
</evidence>
<protein>
    <submittedName>
        <fullName evidence="2">Uncharacterized protein</fullName>
    </submittedName>
</protein>